<evidence type="ECO:0000256" key="18">
    <source>
        <dbReference type="ARBA" id="ARBA00031026"/>
    </source>
</evidence>
<proteinExistence type="inferred from homology"/>
<evidence type="ECO:0000256" key="19">
    <source>
        <dbReference type="ARBA" id="ARBA00048914"/>
    </source>
</evidence>
<evidence type="ECO:0000256" key="7">
    <source>
        <dbReference type="ARBA" id="ARBA00015188"/>
    </source>
</evidence>
<evidence type="ECO:0000256" key="3">
    <source>
        <dbReference type="ARBA" id="ARBA00004496"/>
    </source>
</evidence>
<evidence type="ECO:0000256" key="13">
    <source>
        <dbReference type="ARBA" id="ARBA00022960"/>
    </source>
</evidence>
<comment type="similarity">
    <text evidence="5 20">Belongs to the MurB family.</text>
</comment>
<dbReference type="SUPFAM" id="SSF56194">
    <property type="entry name" value="Uridine diphospho-N-Acetylenolpyruvylglucosamine reductase, MurB, C-terminal domain"/>
    <property type="match status" value="1"/>
</dbReference>
<protein>
    <recommendedName>
        <fullName evidence="7 20">UDP-N-acetylenolpyruvoylglucosamine reductase</fullName>
        <ecNumber evidence="6 20">1.3.1.98</ecNumber>
    </recommendedName>
    <alternativeName>
        <fullName evidence="18 20">UDP-N-acetylmuramate dehydrogenase</fullName>
    </alternativeName>
</protein>
<dbReference type="NCBIfam" id="NF000755">
    <property type="entry name" value="PRK00046.1"/>
    <property type="match status" value="1"/>
</dbReference>
<evidence type="ECO:0000256" key="6">
    <source>
        <dbReference type="ARBA" id="ARBA00012518"/>
    </source>
</evidence>
<keyword evidence="9 20" id="KW-0132">Cell division</keyword>
<dbReference type="HAMAP" id="MF_00037">
    <property type="entry name" value="MurB"/>
    <property type="match status" value="1"/>
</dbReference>
<dbReference type="PROSITE" id="PS51387">
    <property type="entry name" value="FAD_PCMH"/>
    <property type="match status" value="1"/>
</dbReference>
<reference evidence="23" key="1">
    <citation type="journal article" date="2019" name="Int. J. Syst. Evol. Microbiol.">
        <title>The Global Catalogue of Microorganisms (GCM) 10K type strain sequencing project: providing services to taxonomists for standard genome sequencing and annotation.</title>
        <authorList>
            <consortium name="The Broad Institute Genomics Platform"/>
            <consortium name="The Broad Institute Genome Sequencing Center for Infectious Disease"/>
            <person name="Wu L."/>
            <person name="Ma J."/>
        </authorList>
    </citation>
    <scope>NUCLEOTIDE SEQUENCE [LARGE SCALE GENOMIC DNA]</scope>
    <source>
        <strain evidence="23">CGMCC 1.12482</strain>
    </source>
</reference>
<keyword evidence="14 20" id="KW-0573">Peptidoglycan synthesis</keyword>
<keyword evidence="23" id="KW-1185">Reference proteome</keyword>
<dbReference type="PANTHER" id="PTHR21071">
    <property type="entry name" value="UDP-N-ACETYLENOLPYRUVOYLGLUCOSAMINE REDUCTASE"/>
    <property type="match status" value="1"/>
</dbReference>
<evidence type="ECO:0000256" key="2">
    <source>
        <dbReference type="ARBA" id="ARBA00003921"/>
    </source>
</evidence>
<evidence type="ECO:0000256" key="9">
    <source>
        <dbReference type="ARBA" id="ARBA00022618"/>
    </source>
</evidence>
<feature type="active site" description="Proton donor" evidence="20">
    <location>
        <position position="238"/>
    </location>
</feature>
<feature type="domain" description="FAD-binding PCMH-type" evidence="21">
    <location>
        <begin position="18"/>
        <end position="188"/>
    </location>
</feature>
<evidence type="ECO:0000256" key="20">
    <source>
        <dbReference type="HAMAP-Rule" id="MF_00037"/>
    </source>
</evidence>
<gene>
    <name evidence="20 22" type="primary">murB</name>
    <name evidence="22" type="ORF">GCM10007418_23960</name>
</gene>
<comment type="function">
    <text evidence="2 20">Cell wall formation.</text>
</comment>
<dbReference type="Gene3D" id="3.30.465.10">
    <property type="match status" value="1"/>
</dbReference>
<evidence type="ECO:0000259" key="21">
    <source>
        <dbReference type="PROSITE" id="PS51387"/>
    </source>
</evidence>
<keyword evidence="13 20" id="KW-0133">Cell shape</keyword>
<dbReference type="Pfam" id="PF01565">
    <property type="entry name" value="FAD_binding_4"/>
    <property type="match status" value="1"/>
</dbReference>
<comment type="cofactor">
    <cofactor evidence="1 20">
        <name>FAD</name>
        <dbReference type="ChEBI" id="CHEBI:57692"/>
    </cofactor>
</comment>
<dbReference type="InterPro" id="IPR016166">
    <property type="entry name" value="FAD-bd_PCMH"/>
</dbReference>
<keyword evidence="16 20" id="KW-0131">Cell cycle</keyword>
<dbReference type="InterPro" id="IPR016169">
    <property type="entry name" value="FAD-bd_PCMH_sub2"/>
</dbReference>
<keyword evidence="11 20" id="KW-0274">FAD</keyword>
<evidence type="ECO:0000256" key="1">
    <source>
        <dbReference type="ARBA" id="ARBA00001974"/>
    </source>
</evidence>
<dbReference type="InterPro" id="IPR006094">
    <property type="entry name" value="Oxid_FAD_bind_N"/>
</dbReference>
<evidence type="ECO:0000313" key="23">
    <source>
        <dbReference type="Proteomes" id="UP000638188"/>
    </source>
</evidence>
<sequence>MFAVRQQVDLRAYNSLGITERAEHLVEIHSDRELVAALDMAAEHAWPVTVLGGGSNVVVTGSLPGVVIIMRSRGRRVLRRAPDALLIEGEAGENWHDLVNWTLDLGLCGLENLSLIPGTLGAAPVQNIGAYGVELQDVFHSLDALDRVTGEIRQFDRAACHFGYRESVFKQSPGRYVILRVRLILRRHAQVRVDYAPLDTAWEATGLHRPDPRVVASLVCHIRQSKLPDPAVLGNAGSFFKNPLVTRHQLNALKALYPDIPHYLQPDGRYKVAAGWLIDQAGWKGVRAGHVGVHARQALVLVNHGGARGEDILSLAKRISDDVHARFGLELEMEPQRLG</sequence>
<evidence type="ECO:0000256" key="12">
    <source>
        <dbReference type="ARBA" id="ARBA00022857"/>
    </source>
</evidence>
<accession>A0ABQ1PUK4</accession>
<keyword evidence="12 20" id="KW-0521">NADP</keyword>
<comment type="subcellular location">
    <subcellularLocation>
        <location evidence="3 20">Cytoplasm</location>
    </subcellularLocation>
</comment>
<dbReference type="Gene3D" id="3.30.43.10">
    <property type="entry name" value="Uridine Diphospho-n-acetylenolpyruvylglucosamine Reductase, domain 2"/>
    <property type="match status" value="1"/>
</dbReference>
<dbReference type="Proteomes" id="UP000638188">
    <property type="component" value="Unassembled WGS sequence"/>
</dbReference>
<evidence type="ECO:0000256" key="10">
    <source>
        <dbReference type="ARBA" id="ARBA00022630"/>
    </source>
</evidence>
<evidence type="ECO:0000256" key="17">
    <source>
        <dbReference type="ARBA" id="ARBA00023316"/>
    </source>
</evidence>
<evidence type="ECO:0000256" key="8">
    <source>
        <dbReference type="ARBA" id="ARBA00022490"/>
    </source>
</evidence>
<dbReference type="NCBIfam" id="NF010478">
    <property type="entry name" value="PRK13903.1"/>
    <property type="match status" value="1"/>
</dbReference>
<keyword evidence="15 20" id="KW-0560">Oxidoreductase</keyword>
<keyword evidence="8 20" id="KW-0963">Cytoplasm</keyword>
<dbReference type="EMBL" id="BMFF01000004">
    <property type="protein sequence ID" value="GGD04078.1"/>
    <property type="molecule type" value="Genomic_DNA"/>
</dbReference>
<dbReference type="PANTHER" id="PTHR21071:SF4">
    <property type="entry name" value="UDP-N-ACETYLENOLPYRUVOYLGLUCOSAMINE REDUCTASE"/>
    <property type="match status" value="1"/>
</dbReference>
<evidence type="ECO:0000313" key="22">
    <source>
        <dbReference type="EMBL" id="GGD04078.1"/>
    </source>
</evidence>
<dbReference type="InterPro" id="IPR036635">
    <property type="entry name" value="MurB_C_sf"/>
</dbReference>
<dbReference type="InterPro" id="IPR011601">
    <property type="entry name" value="MurB_C"/>
</dbReference>
<dbReference type="InterPro" id="IPR016167">
    <property type="entry name" value="FAD-bd_PCMH_sub1"/>
</dbReference>
<evidence type="ECO:0000256" key="16">
    <source>
        <dbReference type="ARBA" id="ARBA00023306"/>
    </source>
</evidence>
<dbReference type="EC" id="1.3.1.98" evidence="6 20"/>
<name>A0ABQ1PUK4_9GAMM</name>
<organism evidence="22 23">
    <name type="scientific">Halopseudomonas salina</name>
    <dbReference type="NCBI Taxonomy" id="1323744"/>
    <lineage>
        <taxon>Bacteria</taxon>
        <taxon>Pseudomonadati</taxon>
        <taxon>Pseudomonadota</taxon>
        <taxon>Gammaproteobacteria</taxon>
        <taxon>Pseudomonadales</taxon>
        <taxon>Pseudomonadaceae</taxon>
        <taxon>Halopseudomonas</taxon>
    </lineage>
</organism>
<dbReference type="InterPro" id="IPR036318">
    <property type="entry name" value="FAD-bd_PCMH-like_sf"/>
</dbReference>
<evidence type="ECO:0000256" key="11">
    <source>
        <dbReference type="ARBA" id="ARBA00022827"/>
    </source>
</evidence>
<comment type="catalytic activity">
    <reaction evidence="19 20">
        <text>UDP-N-acetyl-alpha-D-muramate + NADP(+) = UDP-N-acetyl-3-O-(1-carboxyvinyl)-alpha-D-glucosamine + NADPH + H(+)</text>
        <dbReference type="Rhea" id="RHEA:12248"/>
        <dbReference type="ChEBI" id="CHEBI:15378"/>
        <dbReference type="ChEBI" id="CHEBI:57783"/>
        <dbReference type="ChEBI" id="CHEBI:58349"/>
        <dbReference type="ChEBI" id="CHEBI:68483"/>
        <dbReference type="ChEBI" id="CHEBI:70757"/>
        <dbReference type="EC" id="1.3.1.98"/>
    </reaction>
</comment>
<feature type="active site" evidence="20">
    <location>
        <position position="165"/>
    </location>
</feature>
<evidence type="ECO:0000256" key="5">
    <source>
        <dbReference type="ARBA" id="ARBA00010485"/>
    </source>
</evidence>
<keyword evidence="10 20" id="KW-0285">Flavoprotein</keyword>
<dbReference type="InterPro" id="IPR003170">
    <property type="entry name" value="MurB"/>
</dbReference>
<evidence type="ECO:0000256" key="14">
    <source>
        <dbReference type="ARBA" id="ARBA00022984"/>
    </source>
</evidence>
<dbReference type="NCBIfam" id="TIGR00179">
    <property type="entry name" value="murB"/>
    <property type="match status" value="1"/>
</dbReference>
<dbReference type="Gene3D" id="3.90.78.10">
    <property type="entry name" value="UDP-N-acetylenolpyruvoylglucosamine reductase, C-terminal domain"/>
    <property type="match status" value="1"/>
</dbReference>
<dbReference type="Pfam" id="PF02873">
    <property type="entry name" value="MurB_C"/>
    <property type="match status" value="1"/>
</dbReference>
<dbReference type="SUPFAM" id="SSF56176">
    <property type="entry name" value="FAD-binding/transporter-associated domain-like"/>
    <property type="match status" value="1"/>
</dbReference>
<comment type="pathway">
    <text evidence="4 20">Cell wall biogenesis; peptidoglycan biosynthesis.</text>
</comment>
<comment type="caution">
    <text evidence="22">The sequence shown here is derived from an EMBL/GenBank/DDBJ whole genome shotgun (WGS) entry which is preliminary data.</text>
</comment>
<evidence type="ECO:0000256" key="4">
    <source>
        <dbReference type="ARBA" id="ARBA00004752"/>
    </source>
</evidence>
<keyword evidence="17 20" id="KW-0961">Cell wall biogenesis/degradation</keyword>
<evidence type="ECO:0000256" key="15">
    <source>
        <dbReference type="ARBA" id="ARBA00023002"/>
    </source>
</evidence>
<feature type="active site" evidence="20">
    <location>
        <position position="334"/>
    </location>
</feature>